<evidence type="ECO:0000313" key="4">
    <source>
        <dbReference type="EMBL" id="CAL8072836.1"/>
    </source>
</evidence>
<protein>
    <recommendedName>
        <fullName evidence="3">HSac2 domain-containing protein</fullName>
    </recommendedName>
</protein>
<dbReference type="PROSITE" id="PS51791">
    <property type="entry name" value="HSAC2"/>
    <property type="match status" value="1"/>
</dbReference>
<dbReference type="InterPro" id="IPR034753">
    <property type="entry name" value="hSac2"/>
</dbReference>
<evidence type="ECO:0000256" key="2">
    <source>
        <dbReference type="SAM" id="MobiDB-lite"/>
    </source>
</evidence>
<feature type="domain" description="HSac2" evidence="3">
    <location>
        <begin position="144"/>
        <end position="317"/>
    </location>
</feature>
<dbReference type="InterPro" id="IPR040242">
    <property type="entry name" value="TPRG1-like"/>
</dbReference>
<gene>
    <name evidence="4" type="ORF">ODALV1_LOCUS2354</name>
</gene>
<dbReference type="Proteomes" id="UP001642540">
    <property type="component" value="Unassembled WGS sequence"/>
</dbReference>
<dbReference type="PANTHER" id="PTHR31108">
    <property type="entry name" value="TUMOR PROTEIN P63-REGULATED GENE 1-LIKE PROTEIN"/>
    <property type="match status" value="1"/>
</dbReference>
<comment type="caution">
    <text evidence="4">The sequence shown here is derived from an EMBL/GenBank/DDBJ whole genome shotgun (WGS) entry which is preliminary data.</text>
</comment>
<dbReference type="EMBL" id="CAXLJM020000007">
    <property type="protein sequence ID" value="CAL8072836.1"/>
    <property type="molecule type" value="Genomic_DNA"/>
</dbReference>
<dbReference type="Pfam" id="PF12456">
    <property type="entry name" value="hSac2"/>
    <property type="match status" value="1"/>
</dbReference>
<evidence type="ECO:0000256" key="1">
    <source>
        <dbReference type="ARBA" id="ARBA00009163"/>
    </source>
</evidence>
<evidence type="ECO:0000259" key="3">
    <source>
        <dbReference type="PROSITE" id="PS51791"/>
    </source>
</evidence>
<keyword evidence="5" id="KW-1185">Reference proteome</keyword>
<organism evidence="4 5">
    <name type="scientific">Orchesella dallaii</name>
    <dbReference type="NCBI Taxonomy" id="48710"/>
    <lineage>
        <taxon>Eukaryota</taxon>
        <taxon>Metazoa</taxon>
        <taxon>Ecdysozoa</taxon>
        <taxon>Arthropoda</taxon>
        <taxon>Hexapoda</taxon>
        <taxon>Collembola</taxon>
        <taxon>Entomobryomorpha</taxon>
        <taxon>Entomobryoidea</taxon>
        <taxon>Orchesellidae</taxon>
        <taxon>Orchesellinae</taxon>
        <taxon>Orchesella</taxon>
    </lineage>
</organism>
<comment type="similarity">
    <text evidence="1">Belongs to the TPRG1 family.</text>
</comment>
<name>A0ABP1PRI3_9HEXA</name>
<feature type="region of interest" description="Disordered" evidence="2">
    <location>
        <begin position="47"/>
        <end position="69"/>
    </location>
</feature>
<accession>A0ABP1PRI3</accession>
<dbReference type="InterPro" id="IPR022158">
    <property type="entry name" value="Inositol_phosphatase"/>
</dbReference>
<proteinExistence type="inferred from homology"/>
<reference evidence="4 5" key="1">
    <citation type="submission" date="2024-08" db="EMBL/GenBank/DDBJ databases">
        <authorList>
            <person name="Cucini C."/>
            <person name="Frati F."/>
        </authorList>
    </citation>
    <scope>NUCLEOTIDE SEQUENCE [LARGE SCALE GENOMIC DNA]</scope>
</reference>
<sequence>MMPSPSPKHQVPHTYHQVSLSDDEYMDDTVTDFGGVTLEFNTVGDGDNVGGDGARSGNNPGFLSLDTGETSGDLPSIAITPMTPPSGSLSPDGNQTVSLSTPMGSSHNIHNRTFHQDQLGNSNRWMSQSPVPPPPDVDAKDYFAYRDSIVQHVTDEVQQLVDSNDGILKGTWFLTEIDTWDNELERIIVLTDRTILIVKYDFIGMKIEEVRRIHLAIVERLIQGELKYPDKSLTPRLNGLAGGLAGMVKDVIPKVHGTVQNFGCAVLRRNKCVSDPNAMLDESDNARQSASLEGSFEKDEPNISECAGINSPKNSIMSTLSLDKFEARARNTWGIRIVWDKEKPVTLYQKWNPFDKSIPYITLTSHPLLWHKNKHSTVGSFDIETFSQKLIEILGHTGGESPMCNVEYKPIVIETYVGLTSLLYNANSLGFYKVRGKVSF</sequence>
<evidence type="ECO:0000313" key="5">
    <source>
        <dbReference type="Proteomes" id="UP001642540"/>
    </source>
</evidence>
<dbReference type="PANTHER" id="PTHR31108:SF1">
    <property type="entry name" value="HSAC2 DOMAIN-CONTAINING PROTEIN"/>
    <property type="match status" value="1"/>
</dbReference>